<keyword evidence="2" id="KW-0808">Transferase</keyword>
<keyword evidence="3" id="KW-1185">Reference proteome</keyword>
<evidence type="ECO:0000313" key="3">
    <source>
        <dbReference type="Proteomes" id="UP001224674"/>
    </source>
</evidence>
<dbReference type="EC" id="2.7.1.-" evidence="2"/>
<feature type="domain" description="Aminoglycoside phosphotransferase" evidence="1">
    <location>
        <begin position="96"/>
        <end position="212"/>
    </location>
</feature>
<name>A0AAJ6AJ72_9MICC</name>
<dbReference type="SUPFAM" id="SSF56112">
    <property type="entry name" value="Protein kinase-like (PK-like)"/>
    <property type="match status" value="1"/>
</dbReference>
<dbReference type="EMBL" id="CP122566">
    <property type="protein sequence ID" value="WGH94491.1"/>
    <property type="molecule type" value="Genomic_DNA"/>
</dbReference>
<dbReference type="InterPro" id="IPR002575">
    <property type="entry name" value="Aminoglycoside_PTrfase"/>
</dbReference>
<evidence type="ECO:0000259" key="1">
    <source>
        <dbReference type="Pfam" id="PF01636"/>
    </source>
</evidence>
<reference evidence="2 3" key="1">
    <citation type="submission" date="2023-03" db="EMBL/GenBank/DDBJ databases">
        <title>Complete genome sequences of several Auritidibacter ignavus strains isolated from ear infections.</title>
        <authorList>
            <person name="Baehr T."/>
            <person name="Baumhoegger A.M."/>
        </authorList>
    </citation>
    <scope>NUCLEOTIDE SEQUENCE [LARGE SCALE GENOMIC DNA]</scope>
    <source>
        <strain evidence="2 3">BABAE-6</strain>
    </source>
</reference>
<dbReference type="GO" id="GO:0016740">
    <property type="term" value="F:transferase activity"/>
    <property type="evidence" value="ECO:0007669"/>
    <property type="project" value="UniProtKB-KW"/>
</dbReference>
<dbReference type="Pfam" id="PF01636">
    <property type="entry name" value="APH"/>
    <property type="match status" value="1"/>
</dbReference>
<protein>
    <submittedName>
        <fullName evidence="2">Aminoglycoside phosphotransferase family protein</fullName>
        <ecNumber evidence="2">2.7.1.-</ecNumber>
    </submittedName>
</protein>
<proteinExistence type="predicted"/>
<dbReference type="RefSeq" id="WP_279675442.1">
    <property type="nucleotide sequence ID" value="NZ_CP122566.1"/>
</dbReference>
<sequence>MERMGSRVTVSDEKEFKRYVKTARGFDKEQRLLNREFQAMQAAAEILDEAGNPVALPSTRILDNQITMETPHGYSSPIKDFFDRDLPTDWRGQVSLIGKKLAILHRASIDFGAEPESPILYPIPAHLFMHITDGALWTLKQLPKQVHETLKRTITQLQEMESVFIHGDLSIDNVLTTEHDAVFIDWELAGAGPNLHDISSLMASFLASRVRAQTARGTVRTSVPAGLMGEFKEFTAHLLGAYGFASDTDEAVLLVRVVALKLLARSQVVAAASVPQTALATVLLRMTINMTANATAISKGLMRDAK</sequence>
<dbReference type="Gene3D" id="3.90.1200.10">
    <property type="match status" value="1"/>
</dbReference>
<dbReference type="Proteomes" id="UP001224674">
    <property type="component" value="Chromosome"/>
</dbReference>
<evidence type="ECO:0000313" key="2">
    <source>
        <dbReference type="EMBL" id="WGH94491.1"/>
    </source>
</evidence>
<gene>
    <name evidence="2" type="ORF">QDX21_05840</name>
</gene>
<dbReference type="AlphaFoldDB" id="A0AAJ6AJ72"/>
<accession>A0AAJ6AJ72</accession>
<organism evidence="2 3">
    <name type="scientific">Auritidibacter ignavus</name>
    <dbReference type="NCBI Taxonomy" id="678932"/>
    <lineage>
        <taxon>Bacteria</taxon>
        <taxon>Bacillati</taxon>
        <taxon>Actinomycetota</taxon>
        <taxon>Actinomycetes</taxon>
        <taxon>Micrococcales</taxon>
        <taxon>Micrococcaceae</taxon>
        <taxon>Auritidibacter</taxon>
    </lineage>
</organism>
<dbReference type="InterPro" id="IPR011009">
    <property type="entry name" value="Kinase-like_dom_sf"/>
</dbReference>